<dbReference type="InterPro" id="IPR037066">
    <property type="entry name" value="Plug_dom_sf"/>
</dbReference>
<evidence type="ECO:0000256" key="14">
    <source>
        <dbReference type="PROSITE-ProRule" id="PRU01360"/>
    </source>
</evidence>
<dbReference type="PANTHER" id="PTHR30069:SF42">
    <property type="entry name" value="FERRIC AEROBACTIN RECEPTOR"/>
    <property type="match status" value="1"/>
</dbReference>
<reference evidence="18 19" key="1">
    <citation type="submission" date="2018-08" db="EMBL/GenBank/DDBJ databases">
        <title>Recombination of ecologically and evolutionarily significant loci maintains genetic cohesion in the Pseudomonas syringae species complex.</title>
        <authorList>
            <person name="Dillon M."/>
            <person name="Thakur S."/>
            <person name="Almeida R.N.D."/>
            <person name="Weir B.S."/>
            <person name="Guttman D.S."/>
        </authorList>
    </citation>
    <scope>NUCLEOTIDE SEQUENCE [LARGE SCALE GENOMIC DNA]</scope>
    <source>
        <strain evidence="18 19">ICMP 7846</strain>
    </source>
</reference>
<evidence type="ECO:0000313" key="18">
    <source>
        <dbReference type="EMBL" id="RMS65455.1"/>
    </source>
</evidence>
<dbReference type="SUPFAM" id="SSF56935">
    <property type="entry name" value="Porins"/>
    <property type="match status" value="1"/>
</dbReference>
<comment type="subcellular location">
    <subcellularLocation>
        <location evidence="1 14">Cell outer membrane</location>
        <topology evidence="1 14">Multi-pass membrane protein</topology>
    </subcellularLocation>
</comment>
<evidence type="ECO:0000256" key="2">
    <source>
        <dbReference type="ARBA" id="ARBA00009810"/>
    </source>
</evidence>
<dbReference type="GO" id="GO:0038023">
    <property type="term" value="F:signaling receptor activity"/>
    <property type="evidence" value="ECO:0007669"/>
    <property type="project" value="InterPro"/>
</dbReference>
<evidence type="ECO:0000256" key="4">
    <source>
        <dbReference type="ARBA" id="ARBA00022452"/>
    </source>
</evidence>
<dbReference type="Pfam" id="PF00593">
    <property type="entry name" value="TonB_dep_Rec_b-barrel"/>
    <property type="match status" value="1"/>
</dbReference>
<evidence type="ECO:0000256" key="10">
    <source>
        <dbReference type="ARBA" id="ARBA00023077"/>
    </source>
</evidence>
<dbReference type="InterPro" id="IPR010105">
    <property type="entry name" value="TonB_sidphr_rcpt"/>
</dbReference>
<dbReference type="InterPro" id="IPR000531">
    <property type="entry name" value="Beta-barrel_TonB"/>
</dbReference>
<feature type="chain" id="PRO_5018333294" description="Secretin/TonB short N-terminal domain-containing protein" evidence="16">
    <location>
        <begin position="28"/>
        <end position="830"/>
    </location>
</feature>
<keyword evidence="6 14" id="KW-0812">Transmembrane</keyword>
<evidence type="ECO:0000256" key="6">
    <source>
        <dbReference type="ARBA" id="ARBA00022692"/>
    </source>
</evidence>
<keyword evidence="13 14" id="KW-0998">Cell outer membrane</keyword>
<organism evidence="18 19">
    <name type="scientific">Pseudomonas aeruginosa</name>
    <dbReference type="NCBI Taxonomy" id="287"/>
    <lineage>
        <taxon>Bacteria</taxon>
        <taxon>Pseudomonadati</taxon>
        <taxon>Pseudomonadota</taxon>
        <taxon>Gammaproteobacteria</taxon>
        <taxon>Pseudomonadales</taxon>
        <taxon>Pseudomonadaceae</taxon>
        <taxon>Pseudomonas</taxon>
    </lineage>
</organism>
<evidence type="ECO:0000313" key="19">
    <source>
        <dbReference type="Proteomes" id="UP000270834"/>
    </source>
</evidence>
<dbReference type="AlphaFoldDB" id="A0A3M5ET06"/>
<evidence type="ECO:0000256" key="15">
    <source>
        <dbReference type="RuleBase" id="RU003357"/>
    </source>
</evidence>
<dbReference type="NCBIfam" id="TIGR01783">
    <property type="entry name" value="TonB-siderophor"/>
    <property type="match status" value="1"/>
</dbReference>
<keyword evidence="4 14" id="KW-1134">Transmembrane beta strand</keyword>
<evidence type="ECO:0000256" key="1">
    <source>
        <dbReference type="ARBA" id="ARBA00004571"/>
    </source>
</evidence>
<dbReference type="Gene3D" id="2.170.130.10">
    <property type="entry name" value="TonB-dependent receptor, plug domain"/>
    <property type="match status" value="1"/>
</dbReference>
<accession>A0A3M5ET06</accession>
<evidence type="ECO:0000256" key="13">
    <source>
        <dbReference type="ARBA" id="ARBA00023237"/>
    </source>
</evidence>
<dbReference type="Gene3D" id="2.40.170.20">
    <property type="entry name" value="TonB-dependent receptor, beta-barrel domain"/>
    <property type="match status" value="1"/>
</dbReference>
<feature type="domain" description="Secretin/TonB short N-terminal" evidence="17">
    <location>
        <begin position="53"/>
        <end position="104"/>
    </location>
</feature>
<evidence type="ECO:0000256" key="7">
    <source>
        <dbReference type="ARBA" id="ARBA00022729"/>
    </source>
</evidence>
<dbReference type="Pfam" id="PF07715">
    <property type="entry name" value="Plug"/>
    <property type="match status" value="1"/>
</dbReference>
<evidence type="ECO:0000256" key="11">
    <source>
        <dbReference type="ARBA" id="ARBA00023136"/>
    </source>
</evidence>
<evidence type="ECO:0000259" key="17">
    <source>
        <dbReference type="SMART" id="SM00965"/>
    </source>
</evidence>
<comment type="caution">
    <text evidence="18">The sequence shown here is derived from an EMBL/GenBank/DDBJ whole genome shotgun (WGS) entry which is preliminary data.</text>
</comment>
<dbReference type="PANTHER" id="PTHR30069">
    <property type="entry name" value="TONB-DEPENDENT OUTER MEMBRANE RECEPTOR"/>
    <property type="match status" value="1"/>
</dbReference>
<keyword evidence="10 15" id="KW-0798">TonB box</keyword>
<gene>
    <name evidence="18" type="ORF">ALP65_03627</name>
</gene>
<sequence length="830" mass="90522">MHFSLRSRHLRPSLLASSLLLAVSAQGQEKLDVDLPAAPLGQAINALAQQSSVQILFAGDLGAGRQAPALKGRFTPEEALRQLLRDSGLKAQARDEHTFIVVPASEAAVPATQARSEPLDMEQMEITASRTSSDLVSATRQSTVIEHAQLEELRQGSDSLATVLAKAVPGMSDSSRTITEYGQTLRGRSMLVMVDGVPLNTNRDSSRNLANIDPALIERIEVIRGSSAIYGSGATGGIINIVTKKGVGGDTRFNTELGARSGFQSHEDHDLRAAQSISGGNDLFNGRLAIAYQKNGAAYDGSGDQVLTDITQTDLQYNRSVDLMGSLGFTFANGHSLDLGLQYYDSGYDGDRGLDLGRNFDALRGRAPYSIKGGVDLDREPESKRHQFNATYHAPEVLGHDLYLQAYYRNEKMAFNPFPTIRYSNSGAINYGTSYYSASQQDTDYYGMKLALVKTWERASLTYGVDLDREKFTSDQMLFNLPLAAASGGLVASEQAKLGRYPDIDTDSRAFFLQGSWKATDDLTLSAGVRRQSMSTDVSDFVAANQQILIANGLGKTADAVPGGSKDYDVNLVNVGAIYKLNLQQQVWANYSEGFELPDPAKYYGFGRYGAADGNGHYPLLQGVSVNDSPLDGIKTKQVELGWRHTDGALDTQVAAFYSWSDKSIKYDSKTLAVLQQDTKKRNYGLEGQATYWLDDHWQVGVNGLAIRSQEKVDGRWLKQDVTSASPSKAGAFVGWKDDQRSLRLQGVRTFNLNDEPGNKIDGYALFDLLGTQALPVGTLTAGIQNLLDKDYTTVWGQRAQVYYGGLAPAGLFDYKGRGRTYSLTYSVEF</sequence>
<protein>
    <recommendedName>
        <fullName evidence="17">Secretin/TonB short N-terminal domain-containing protein</fullName>
    </recommendedName>
</protein>
<dbReference type="GO" id="GO:0015344">
    <property type="term" value="F:siderophore uptake transmembrane transporter activity"/>
    <property type="evidence" value="ECO:0007669"/>
    <property type="project" value="TreeGrafter"/>
</dbReference>
<dbReference type="InterPro" id="IPR011662">
    <property type="entry name" value="Secretin/TonB_short_N"/>
</dbReference>
<evidence type="ECO:0000256" key="8">
    <source>
        <dbReference type="ARBA" id="ARBA00023004"/>
    </source>
</evidence>
<dbReference type="SMART" id="SM00965">
    <property type="entry name" value="STN"/>
    <property type="match status" value="1"/>
</dbReference>
<dbReference type="InterPro" id="IPR036942">
    <property type="entry name" value="Beta-barrel_TonB_sf"/>
</dbReference>
<keyword evidence="5" id="KW-0410">Iron transport</keyword>
<evidence type="ECO:0000256" key="5">
    <source>
        <dbReference type="ARBA" id="ARBA00022496"/>
    </source>
</evidence>
<evidence type="ECO:0000256" key="12">
    <source>
        <dbReference type="ARBA" id="ARBA00023170"/>
    </source>
</evidence>
<dbReference type="Gene3D" id="3.55.50.30">
    <property type="match status" value="1"/>
</dbReference>
<keyword evidence="3 14" id="KW-0813">Transport</keyword>
<evidence type="ECO:0000256" key="3">
    <source>
        <dbReference type="ARBA" id="ARBA00022448"/>
    </source>
</evidence>
<feature type="signal peptide" evidence="16">
    <location>
        <begin position="1"/>
        <end position="27"/>
    </location>
</feature>
<name>A0A3M5ET06_PSEAI</name>
<evidence type="ECO:0000256" key="16">
    <source>
        <dbReference type="SAM" id="SignalP"/>
    </source>
</evidence>
<keyword evidence="7 16" id="KW-0732">Signal</keyword>
<evidence type="ECO:0000256" key="9">
    <source>
        <dbReference type="ARBA" id="ARBA00023065"/>
    </source>
</evidence>
<dbReference type="Pfam" id="PF07660">
    <property type="entry name" value="STN"/>
    <property type="match status" value="1"/>
</dbReference>
<dbReference type="InterPro" id="IPR012910">
    <property type="entry name" value="Plug_dom"/>
</dbReference>
<proteinExistence type="inferred from homology"/>
<dbReference type="EMBL" id="RBSQ01000086">
    <property type="protein sequence ID" value="RMS65455.1"/>
    <property type="molecule type" value="Genomic_DNA"/>
</dbReference>
<dbReference type="FunFam" id="2.40.170.20:FF:000007">
    <property type="entry name" value="Ferric aerobactin receptor"/>
    <property type="match status" value="1"/>
</dbReference>
<dbReference type="GO" id="GO:0009279">
    <property type="term" value="C:cell outer membrane"/>
    <property type="evidence" value="ECO:0007669"/>
    <property type="project" value="UniProtKB-SubCell"/>
</dbReference>
<comment type="similarity">
    <text evidence="2 14 15">Belongs to the TonB-dependent receptor family.</text>
</comment>
<dbReference type="PROSITE" id="PS52016">
    <property type="entry name" value="TONB_DEPENDENT_REC_3"/>
    <property type="match status" value="1"/>
</dbReference>
<keyword evidence="9" id="KW-0406">Ion transport</keyword>
<dbReference type="Proteomes" id="UP000270834">
    <property type="component" value="Unassembled WGS sequence"/>
</dbReference>
<keyword evidence="8" id="KW-0408">Iron</keyword>
<keyword evidence="11 14" id="KW-0472">Membrane</keyword>
<keyword evidence="12" id="KW-0675">Receptor</keyword>
<dbReference type="CDD" id="cd01347">
    <property type="entry name" value="ligand_gated_channel"/>
    <property type="match status" value="1"/>
</dbReference>
<dbReference type="GO" id="GO:0044718">
    <property type="term" value="P:siderophore transmembrane transport"/>
    <property type="evidence" value="ECO:0007669"/>
    <property type="project" value="TreeGrafter"/>
</dbReference>
<dbReference type="InterPro" id="IPR039426">
    <property type="entry name" value="TonB-dep_rcpt-like"/>
</dbReference>